<dbReference type="Pfam" id="PF05651">
    <property type="entry name" value="Diacid_rec"/>
    <property type="match status" value="1"/>
</dbReference>
<dbReference type="InterPro" id="IPR051448">
    <property type="entry name" value="CdaR-like_regulators"/>
</dbReference>
<dbReference type="RefSeq" id="WP_188541124.1">
    <property type="nucleotide sequence ID" value="NZ_BMFT01000002.1"/>
</dbReference>
<feature type="domain" description="PucR C-terminal helix-turn-helix" evidence="2">
    <location>
        <begin position="282"/>
        <end position="337"/>
    </location>
</feature>
<proteinExistence type="predicted"/>
<dbReference type="InterPro" id="IPR008599">
    <property type="entry name" value="Diacid_rec"/>
</dbReference>
<dbReference type="Pfam" id="PF13556">
    <property type="entry name" value="HTH_30"/>
    <property type="match status" value="1"/>
</dbReference>
<dbReference type="InterPro" id="IPR042070">
    <property type="entry name" value="PucR_C-HTH_sf"/>
</dbReference>
<comment type="caution">
    <text evidence="3">The sequence shown here is derived from an EMBL/GenBank/DDBJ whole genome shotgun (WGS) entry which is preliminary data.</text>
</comment>
<feature type="domain" description="Putative sugar diacid recognition" evidence="1">
    <location>
        <begin position="4"/>
        <end position="131"/>
    </location>
</feature>
<dbReference type="PANTHER" id="PTHR33744">
    <property type="entry name" value="CARBOHYDRATE DIACID REGULATOR"/>
    <property type="match status" value="1"/>
</dbReference>
<evidence type="ECO:0000313" key="4">
    <source>
        <dbReference type="Proteomes" id="UP000659344"/>
    </source>
</evidence>
<reference evidence="4" key="1">
    <citation type="journal article" date="2019" name="Int. J. Syst. Evol. Microbiol.">
        <title>The Global Catalogue of Microorganisms (GCM) 10K type strain sequencing project: providing services to taxonomists for standard genome sequencing and annotation.</title>
        <authorList>
            <consortium name="The Broad Institute Genomics Platform"/>
            <consortium name="The Broad Institute Genome Sequencing Center for Infectious Disease"/>
            <person name="Wu L."/>
            <person name="Ma J."/>
        </authorList>
    </citation>
    <scope>NUCLEOTIDE SEQUENCE [LARGE SCALE GENOMIC DNA]</scope>
    <source>
        <strain evidence="4">CGMCC 1.12769</strain>
    </source>
</reference>
<dbReference type="PANTHER" id="PTHR33744:SF16">
    <property type="entry name" value="CARBOHYDRATE DIACID REGULATOR"/>
    <property type="match status" value="1"/>
</dbReference>
<dbReference type="EMBL" id="BMFT01000002">
    <property type="protein sequence ID" value="GGH31181.1"/>
    <property type="molecule type" value="Genomic_DNA"/>
</dbReference>
<evidence type="ECO:0000259" key="2">
    <source>
        <dbReference type="Pfam" id="PF13556"/>
    </source>
</evidence>
<protein>
    <submittedName>
        <fullName evidence="3">Transcriptional regulator</fullName>
    </submittedName>
</protein>
<sequence length="342" mass="38572">MYHLSPSQAQEIVDKMMKDIPYNINIMNEQGIIIGSGNLKRVGTVHQGAVEALSTGKLVEVWTDGKSAKKGTNEPIVIDHKRVGVIGITGDPDEVRPFCNIVKTVVTLLIEQGAALKSLEHEANRKKAFLELLLSHRGAYSQRFRREAQQYNIDLMLKTVVLCIRNLKKEQEKSKLYLLFPSFLLDEDTHLLIVQNNDDLDKLIKHLTENHKDVLISKGKSEANIADSYYQAKSALNVAHALKLPTQVVSYEEVNFLVKLSHTNLTGNHNAVSKLEDTLDGMETLRSFINHNCSVSLTAAELNIHRNTLQYRLKRIHSLTGKDPRNVLDLFELIFGLLSLYK</sequence>
<gene>
    <name evidence="3" type="ORF">GCM10008013_34770</name>
</gene>
<evidence type="ECO:0000313" key="3">
    <source>
        <dbReference type="EMBL" id="GGH31181.1"/>
    </source>
</evidence>
<dbReference type="Proteomes" id="UP000659344">
    <property type="component" value="Unassembled WGS sequence"/>
</dbReference>
<evidence type="ECO:0000259" key="1">
    <source>
        <dbReference type="Pfam" id="PF05651"/>
    </source>
</evidence>
<name>A0ABQ1YP05_9BACL</name>
<keyword evidence="4" id="KW-1185">Reference proteome</keyword>
<dbReference type="InterPro" id="IPR025736">
    <property type="entry name" value="PucR_C-HTH_dom"/>
</dbReference>
<accession>A0ABQ1YP05</accession>
<organism evidence="3 4">
    <name type="scientific">Paenibacillus segetis</name>
    <dbReference type="NCBI Taxonomy" id="1325360"/>
    <lineage>
        <taxon>Bacteria</taxon>
        <taxon>Bacillati</taxon>
        <taxon>Bacillota</taxon>
        <taxon>Bacilli</taxon>
        <taxon>Bacillales</taxon>
        <taxon>Paenibacillaceae</taxon>
        <taxon>Paenibacillus</taxon>
    </lineage>
</organism>
<dbReference type="Gene3D" id="1.10.10.2840">
    <property type="entry name" value="PucR C-terminal helix-turn-helix domain"/>
    <property type="match status" value="1"/>
</dbReference>